<feature type="domain" description="Endonuclease/exonuclease/phosphatase" evidence="1">
    <location>
        <begin position="60"/>
        <end position="279"/>
    </location>
</feature>
<dbReference type="PRINTS" id="PR01388">
    <property type="entry name" value="CDTOXINB"/>
</dbReference>
<name>Q2SG28_HAHCH</name>
<dbReference type="AlphaFoldDB" id="Q2SG28"/>
<evidence type="ECO:0000313" key="2">
    <source>
        <dbReference type="EMBL" id="ABC30396.1"/>
    </source>
</evidence>
<reference evidence="2 3" key="1">
    <citation type="journal article" date="2005" name="Nucleic Acids Res.">
        <title>Genomic blueprint of Hahella chejuensis, a marine microbe producing an algicidal agent.</title>
        <authorList>
            <person name="Jeong H."/>
            <person name="Yim J.H."/>
            <person name="Lee C."/>
            <person name="Choi S.-H."/>
            <person name="Park Y.K."/>
            <person name="Yoon S.H."/>
            <person name="Hur C.-G."/>
            <person name="Kang H.-Y."/>
            <person name="Kim D."/>
            <person name="Lee H.H."/>
            <person name="Park K.H."/>
            <person name="Park S.-H."/>
            <person name="Park H.-S."/>
            <person name="Lee H.K."/>
            <person name="Oh T.K."/>
            <person name="Kim J.F."/>
        </authorList>
    </citation>
    <scope>NUCLEOTIDE SEQUENCE [LARGE SCALE GENOMIC DNA]</scope>
    <source>
        <strain evidence="2 3">KCTC 2396</strain>
    </source>
</reference>
<dbReference type="Pfam" id="PF03372">
    <property type="entry name" value="Exo_endo_phos"/>
    <property type="match status" value="1"/>
</dbReference>
<proteinExistence type="predicted"/>
<accession>Q2SG28</accession>
<dbReference type="eggNOG" id="COG3021">
    <property type="taxonomic scope" value="Bacteria"/>
</dbReference>
<dbReference type="STRING" id="349521.HCH_03656"/>
<dbReference type="Proteomes" id="UP000000238">
    <property type="component" value="Chromosome"/>
</dbReference>
<dbReference type="GO" id="GO:0003824">
    <property type="term" value="F:catalytic activity"/>
    <property type="evidence" value="ECO:0007669"/>
    <property type="project" value="InterPro"/>
</dbReference>
<sequence>MCCLINTNAMAFETRRYITIEDVLMPVQVYRWIFKQLSFWTLTLLVVPLSHAALFDRVAVTWNLQGSSHASESKWNVSIRQLLRGSDRAQVLAIQEAGSVPDSAELMPQLTPPRLDNPHSVQVPVEEYRWNIGTRSRPEYRWIYFSRNDAGANRVNVAIVTEERANRVIILPPPASYASARPILGVEVGSAGDTYFSIHASANGGTDAALIVNAVHNYFATANNNAPFMIMGDWNRSPQALNTQLATNHPAVHANINLVNQGSATQRSGGNLDYAVTGSITGGANLMRALLGIASLVGQLSSDHTPVRFQRY</sequence>
<dbReference type="InterPro" id="IPR003539">
    <property type="entry name" value="CD_toxinB"/>
</dbReference>
<dbReference type="Gene3D" id="3.60.10.10">
    <property type="entry name" value="Endonuclease/exonuclease/phosphatase"/>
    <property type="match status" value="1"/>
</dbReference>
<dbReference type="HOGENOM" id="CLU_091266_0_0_6"/>
<dbReference type="EMBL" id="CP000155">
    <property type="protein sequence ID" value="ABC30396.1"/>
    <property type="molecule type" value="Genomic_DNA"/>
</dbReference>
<dbReference type="InterPro" id="IPR036691">
    <property type="entry name" value="Endo/exonu/phosph_ase_sf"/>
</dbReference>
<evidence type="ECO:0000313" key="3">
    <source>
        <dbReference type="Proteomes" id="UP000000238"/>
    </source>
</evidence>
<dbReference type="SUPFAM" id="SSF56219">
    <property type="entry name" value="DNase I-like"/>
    <property type="match status" value="1"/>
</dbReference>
<dbReference type="NCBIfam" id="NF011787">
    <property type="entry name" value="PRK15251.1"/>
    <property type="match status" value="1"/>
</dbReference>
<dbReference type="KEGG" id="hch:HCH_03656"/>
<dbReference type="CDD" id="cd09081">
    <property type="entry name" value="CdtB"/>
    <property type="match status" value="1"/>
</dbReference>
<keyword evidence="3" id="KW-1185">Reference proteome</keyword>
<evidence type="ECO:0000259" key="1">
    <source>
        <dbReference type="Pfam" id="PF03372"/>
    </source>
</evidence>
<dbReference type="InterPro" id="IPR005135">
    <property type="entry name" value="Endo/exonuclease/phosphatase"/>
</dbReference>
<protein>
    <submittedName>
        <fullName evidence="2">Cytolethal distending toxin B-like protein</fullName>
    </submittedName>
</protein>
<gene>
    <name evidence="2" type="primary">cdtB</name>
    <name evidence="2" type="ordered locus">HCH_03656</name>
</gene>
<organism evidence="2 3">
    <name type="scientific">Hahella chejuensis (strain KCTC 2396)</name>
    <dbReference type="NCBI Taxonomy" id="349521"/>
    <lineage>
        <taxon>Bacteria</taxon>
        <taxon>Pseudomonadati</taxon>
        <taxon>Pseudomonadota</taxon>
        <taxon>Gammaproteobacteria</taxon>
        <taxon>Oceanospirillales</taxon>
        <taxon>Hahellaceae</taxon>
        <taxon>Hahella</taxon>
    </lineage>
</organism>